<protein>
    <submittedName>
        <fullName evidence="2">Hemerythrin domain-containing protein</fullName>
    </submittedName>
</protein>
<dbReference type="Pfam" id="PF01814">
    <property type="entry name" value="Hemerythrin"/>
    <property type="match status" value="1"/>
</dbReference>
<dbReference type="EMBL" id="JABZRD010000338">
    <property type="protein sequence ID" value="MBF1284027.1"/>
    <property type="molecule type" value="Genomic_DNA"/>
</dbReference>
<feature type="domain" description="Hemerythrin-like" evidence="1">
    <location>
        <begin position="5"/>
        <end position="142"/>
    </location>
</feature>
<name>A0A930H0G8_9FIRM</name>
<dbReference type="Gene3D" id="1.20.120.520">
    <property type="entry name" value="nmb1532 protein domain like"/>
    <property type="match status" value="1"/>
</dbReference>
<dbReference type="PANTHER" id="PTHR39966:SF1">
    <property type="entry name" value="HEMERYTHRIN-LIKE DOMAIN-CONTAINING PROTEIN"/>
    <property type="match status" value="1"/>
</dbReference>
<dbReference type="AlphaFoldDB" id="A0A930H0G8"/>
<gene>
    <name evidence="2" type="ORF">HXM93_05800</name>
</gene>
<accession>A0A930H0G8</accession>
<evidence type="ECO:0000259" key="1">
    <source>
        <dbReference type="Pfam" id="PF01814"/>
    </source>
</evidence>
<dbReference type="PANTHER" id="PTHR39966">
    <property type="entry name" value="BLL2471 PROTEIN-RELATED"/>
    <property type="match status" value="1"/>
</dbReference>
<dbReference type="InterPro" id="IPR012312">
    <property type="entry name" value="Hemerythrin-like"/>
</dbReference>
<evidence type="ECO:0000313" key="2">
    <source>
        <dbReference type="EMBL" id="MBF1284027.1"/>
    </source>
</evidence>
<reference evidence="2" key="1">
    <citation type="submission" date="2020-04" db="EMBL/GenBank/DDBJ databases">
        <title>Deep metagenomics examines the oral microbiome during advanced dental caries in children, revealing novel taxa and co-occurrences with host molecules.</title>
        <authorList>
            <person name="Baker J.L."/>
            <person name="Morton J.T."/>
            <person name="Dinis M."/>
            <person name="Alvarez R."/>
            <person name="Tran N.C."/>
            <person name="Knight R."/>
            <person name="Edlund A."/>
        </authorList>
    </citation>
    <scope>NUCLEOTIDE SEQUENCE</scope>
    <source>
        <strain evidence="2">JCVI_24_bin.2</strain>
    </source>
</reference>
<comment type="caution">
    <text evidence="2">The sequence shown here is derived from an EMBL/GenBank/DDBJ whole genome shotgun (WGS) entry which is preliminary data.</text>
</comment>
<proteinExistence type="predicted"/>
<dbReference type="GO" id="GO:0005886">
    <property type="term" value="C:plasma membrane"/>
    <property type="evidence" value="ECO:0007669"/>
    <property type="project" value="TreeGrafter"/>
</dbReference>
<sequence length="187" mass="21536">MNRSIAIMEEEHSNINRALAVVRKICLQLMDGAEVPDSDLRQIIDFIRGYADKHHHGKEEKFLFPLMVEKMGPVADKLVTHGMLVEHDLGRADVLALETALNEYQKTPTPELKLDILSYAMAYAHLLQLHIEKENSVVYPFAERSLSTEDFQVINDKSEVYETEKKKEGVQDKYLNALEILEKKYLH</sequence>
<organism evidence="2 3">
    <name type="scientific">Oribacterium parvum</name>
    <dbReference type="NCBI Taxonomy" id="1501329"/>
    <lineage>
        <taxon>Bacteria</taxon>
        <taxon>Bacillati</taxon>
        <taxon>Bacillota</taxon>
        <taxon>Clostridia</taxon>
        <taxon>Lachnospirales</taxon>
        <taxon>Lachnospiraceae</taxon>
        <taxon>Oribacterium</taxon>
    </lineage>
</organism>
<dbReference type="Proteomes" id="UP000709351">
    <property type="component" value="Unassembled WGS sequence"/>
</dbReference>
<evidence type="ECO:0000313" key="3">
    <source>
        <dbReference type="Proteomes" id="UP000709351"/>
    </source>
</evidence>